<evidence type="ECO:0000256" key="4">
    <source>
        <dbReference type="ARBA" id="ARBA00022989"/>
    </source>
</evidence>
<proteinExistence type="predicted"/>
<feature type="transmembrane region" description="Helical" evidence="6">
    <location>
        <begin position="111"/>
        <end position="129"/>
    </location>
</feature>
<feature type="transmembrane region" description="Helical" evidence="6">
    <location>
        <begin position="80"/>
        <end position="99"/>
    </location>
</feature>
<dbReference type="InterPro" id="IPR019264">
    <property type="entry name" value="DUF2179"/>
</dbReference>
<evidence type="ECO:0000256" key="6">
    <source>
        <dbReference type="SAM" id="Phobius"/>
    </source>
</evidence>
<dbReference type="AlphaFoldDB" id="A0A0R2KU94"/>
<keyword evidence="9" id="KW-1185">Reference proteome</keyword>
<dbReference type="PANTHER" id="PTHR33545:SF4">
    <property type="entry name" value="UPF0750 MEMBRANE PROTEIN YXKD"/>
    <property type="match status" value="1"/>
</dbReference>
<evidence type="ECO:0000256" key="3">
    <source>
        <dbReference type="ARBA" id="ARBA00022692"/>
    </source>
</evidence>
<evidence type="ECO:0000256" key="1">
    <source>
        <dbReference type="ARBA" id="ARBA00004651"/>
    </source>
</evidence>
<dbReference type="STRING" id="1122146.IV53_GL001139"/>
<dbReference type="OrthoDB" id="1758221at2"/>
<dbReference type="PATRIC" id="fig|1122146.4.peg.1176"/>
<dbReference type="InterPro" id="IPR051461">
    <property type="entry name" value="UPF0750_membrane"/>
</dbReference>
<keyword evidence="4 6" id="KW-1133">Transmembrane helix</keyword>
<sequence>MKTTKKQTRVIKNIIFNILGAFIYAVAVHGFLITNHLGEGGVTGLMTIFYYWLGIAPALTNLVLNGILLVVGWKLLSKETVFYTLIAVGSISVFLPLLAHLGWSFPLHDKLVAAIIGGILMGIAMGVIMKGEGTIAGSTILARILNKYFGMPTGYALLIFDFAVAIPSGLIIGFENMLLTLLELYGSALILEKCLAIGVDQKALTIMSPYHNEVSQALIDHLGGNTTLLTGKGYRKGREEKLVYYVCPAGKIVKAMNVIKEVDDTAYVVVENVRSTWGYNLKSIL</sequence>
<dbReference type="PIRSF" id="PIRSF006483">
    <property type="entry name" value="Membrane_protein_YitT"/>
    <property type="match status" value="1"/>
</dbReference>
<dbReference type="Proteomes" id="UP000051500">
    <property type="component" value="Unassembled WGS sequence"/>
</dbReference>
<feature type="transmembrane region" description="Helical" evidence="6">
    <location>
        <begin position="149"/>
        <end position="172"/>
    </location>
</feature>
<dbReference type="InterPro" id="IPR015867">
    <property type="entry name" value="N-reg_PII/ATP_PRibTrfase_C"/>
</dbReference>
<evidence type="ECO:0000313" key="9">
    <source>
        <dbReference type="Proteomes" id="UP000051500"/>
    </source>
</evidence>
<keyword evidence="3 6" id="KW-0812">Transmembrane</keyword>
<organism evidence="8 9">
    <name type="scientific">Ligilactobacillus ceti DSM 22408</name>
    <dbReference type="NCBI Taxonomy" id="1122146"/>
    <lineage>
        <taxon>Bacteria</taxon>
        <taxon>Bacillati</taxon>
        <taxon>Bacillota</taxon>
        <taxon>Bacilli</taxon>
        <taxon>Lactobacillales</taxon>
        <taxon>Lactobacillaceae</taxon>
        <taxon>Ligilactobacillus</taxon>
    </lineage>
</organism>
<evidence type="ECO:0000313" key="8">
    <source>
        <dbReference type="EMBL" id="KRN89812.1"/>
    </source>
</evidence>
<comment type="caution">
    <text evidence="8">The sequence shown here is derived from an EMBL/GenBank/DDBJ whole genome shotgun (WGS) entry which is preliminary data.</text>
</comment>
<dbReference type="EMBL" id="JQBZ01000008">
    <property type="protein sequence ID" value="KRN89812.1"/>
    <property type="molecule type" value="Genomic_DNA"/>
</dbReference>
<dbReference type="Pfam" id="PF02588">
    <property type="entry name" value="YitT_membrane"/>
    <property type="match status" value="1"/>
</dbReference>
<evidence type="ECO:0000256" key="2">
    <source>
        <dbReference type="ARBA" id="ARBA00022475"/>
    </source>
</evidence>
<keyword evidence="2" id="KW-1003">Cell membrane</keyword>
<name>A0A0R2KU94_9LACO</name>
<dbReference type="PANTHER" id="PTHR33545">
    <property type="entry name" value="UPF0750 MEMBRANE PROTEIN YITT-RELATED"/>
    <property type="match status" value="1"/>
</dbReference>
<feature type="transmembrane region" description="Helical" evidence="6">
    <location>
        <begin position="14"/>
        <end position="37"/>
    </location>
</feature>
<comment type="subcellular location">
    <subcellularLocation>
        <location evidence="1">Cell membrane</location>
        <topology evidence="1">Multi-pass membrane protein</topology>
    </subcellularLocation>
</comment>
<evidence type="ECO:0000256" key="5">
    <source>
        <dbReference type="ARBA" id="ARBA00023136"/>
    </source>
</evidence>
<gene>
    <name evidence="8" type="ORF">IV53_GL001139</name>
</gene>
<feature type="domain" description="DUF2179" evidence="7">
    <location>
        <begin position="227"/>
        <end position="278"/>
    </location>
</feature>
<evidence type="ECO:0000259" key="7">
    <source>
        <dbReference type="Pfam" id="PF10035"/>
    </source>
</evidence>
<dbReference type="Gene3D" id="3.30.70.120">
    <property type="match status" value="1"/>
</dbReference>
<dbReference type="RefSeq" id="WP_027106678.1">
    <property type="nucleotide sequence ID" value="NZ_AUHP01000016.1"/>
</dbReference>
<dbReference type="Pfam" id="PF10035">
    <property type="entry name" value="DUF2179"/>
    <property type="match status" value="1"/>
</dbReference>
<accession>A0A0R2KU94</accession>
<reference evidence="8 9" key="1">
    <citation type="journal article" date="2015" name="Genome Announc.">
        <title>Expanding the biotechnology potential of lactobacilli through comparative genomics of 213 strains and associated genera.</title>
        <authorList>
            <person name="Sun Z."/>
            <person name="Harris H.M."/>
            <person name="McCann A."/>
            <person name="Guo C."/>
            <person name="Argimon S."/>
            <person name="Zhang W."/>
            <person name="Yang X."/>
            <person name="Jeffery I.B."/>
            <person name="Cooney J.C."/>
            <person name="Kagawa T.F."/>
            <person name="Liu W."/>
            <person name="Song Y."/>
            <person name="Salvetti E."/>
            <person name="Wrobel A."/>
            <person name="Rasinkangas P."/>
            <person name="Parkhill J."/>
            <person name="Rea M.C."/>
            <person name="O'Sullivan O."/>
            <person name="Ritari J."/>
            <person name="Douillard F.P."/>
            <person name="Paul Ross R."/>
            <person name="Yang R."/>
            <person name="Briner A.E."/>
            <person name="Felis G.E."/>
            <person name="de Vos W.M."/>
            <person name="Barrangou R."/>
            <person name="Klaenhammer T.R."/>
            <person name="Caufield P.W."/>
            <person name="Cui Y."/>
            <person name="Zhang H."/>
            <person name="O'Toole P.W."/>
        </authorList>
    </citation>
    <scope>NUCLEOTIDE SEQUENCE [LARGE SCALE GENOMIC DNA]</scope>
    <source>
        <strain evidence="8 9">DSM 22408</strain>
    </source>
</reference>
<dbReference type="GO" id="GO:0005886">
    <property type="term" value="C:plasma membrane"/>
    <property type="evidence" value="ECO:0007669"/>
    <property type="project" value="UniProtKB-SubCell"/>
</dbReference>
<keyword evidence="5 6" id="KW-0472">Membrane</keyword>
<protein>
    <recommendedName>
        <fullName evidence="7">DUF2179 domain-containing protein</fullName>
    </recommendedName>
</protein>
<dbReference type="eggNOG" id="COG1284">
    <property type="taxonomic scope" value="Bacteria"/>
</dbReference>
<feature type="transmembrane region" description="Helical" evidence="6">
    <location>
        <begin position="49"/>
        <end position="73"/>
    </location>
</feature>
<dbReference type="InterPro" id="IPR003740">
    <property type="entry name" value="YitT"/>
</dbReference>